<comment type="caution">
    <text evidence="1">The sequence shown here is derived from an EMBL/GenBank/DDBJ whole genome shotgun (WGS) entry which is preliminary data.</text>
</comment>
<proteinExistence type="predicted"/>
<protein>
    <submittedName>
        <fullName evidence="1">Uncharacterized protein</fullName>
    </submittedName>
</protein>
<accession>A0ACC7NYZ0</accession>
<keyword evidence="2" id="KW-1185">Reference proteome</keyword>
<dbReference type="Proteomes" id="UP001631969">
    <property type="component" value="Unassembled WGS sequence"/>
</dbReference>
<dbReference type="EMBL" id="JBJURJ010000009">
    <property type="protein sequence ID" value="MFM9329617.1"/>
    <property type="molecule type" value="Genomic_DNA"/>
</dbReference>
<evidence type="ECO:0000313" key="2">
    <source>
        <dbReference type="Proteomes" id="UP001631969"/>
    </source>
</evidence>
<organism evidence="1 2">
    <name type="scientific">Paenibacillus mesotrionivorans</name>
    <dbReference type="NCBI Taxonomy" id="3160968"/>
    <lineage>
        <taxon>Bacteria</taxon>
        <taxon>Bacillati</taxon>
        <taxon>Bacillota</taxon>
        <taxon>Bacilli</taxon>
        <taxon>Bacillales</taxon>
        <taxon>Paenibacillaceae</taxon>
        <taxon>Paenibacillus</taxon>
    </lineage>
</organism>
<evidence type="ECO:0000313" key="1">
    <source>
        <dbReference type="EMBL" id="MFM9329617.1"/>
    </source>
</evidence>
<sequence length="109" mass="13190">MNVTHPQYTNQWINDHLDLYNYAGEHGDPEWQREILQALEEKEQRIASEWKAKTKDELWRQYDEVNGLLLDLYAELRGRDKKEQEELIERLLLLKQQRLEISRQLAIIS</sequence>
<gene>
    <name evidence="1" type="ORF">ACI1P1_15085</name>
</gene>
<name>A0ACC7NYZ0_9BACL</name>
<reference evidence="1" key="1">
    <citation type="submission" date="2024-12" db="EMBL/GenBank/DDBJ databases">
        <authorList>
            <person name="Wu N."/>
        </authorList>
    </citation>
    <scope>NUCLEOTIDE SEQUENCE</scope>
    <source>
        <strain evidence="1">P15</strain>
    </source>
</reference>